<dbReference type="GO" id="GO:0043138">
    <property type="term" value="F:3'-5' DNA helicase activity"/>
    <property type="evidence" value="ECO:0007669"/>
    <property type="project" value="UniProtKB-EC"/>
</dbReference>
<dbReference type="SUPFAM" id="SSF158702">
    <property type="entry name" value="Sec63 N-terminal domain-like"/>
    <property type="match status" value="1"/>
</dbReference>
<keyword evidence="3" id="KW-0378">Hydrolase</keyword>
<dbReference type="EMBL" id="BPQB01000005">
    <property type="protein sequence ID" value="GJE87120.1"/>
    <property type="molecule type" value="Genomic_DNA"/>
</dbReference>
<feature type="compositionally biased region" description="Basic and acidic residues" evidence="11">
    <location>
        <begin position="1065"/>
        <end position="1084"/>
    </location>
</feature>
<feature type="region of interest" description="Disordered" evidence="11">
    <location>
        <begin position="1020"/>
        <end position="1215"/>
    </location>
</feature>
<dbReference type="InterPro" id="IPR014001">
    <property type="entry name" value="Helicase_ATP-bd"/>
</dbReference>
<dbReference type="GO" id="GO:0005524">
    <property type="term" value="F:ATP binding"/>
    <property type="evidence" value="ECO:0007669"/>
    <property type="project" value="UniProtKB-KW"/>
</dbReference>
<evidence type="ECO:0000256" key="10">
    <source>
        <dbReference type="ARBA" id="ARBA00048988"/>
    </source>
</evidence>
<keyword evidence="4 14" id="KW-0347">Helicase</keyword>
<dbReference type="SUPFAM" id="SSF52540">
    <property type="entry name" value="P-loop containing nucleoside triphosphate hydrolases"/>
    <property type="match status" value="1"/>
</dbReference>
<comment type="caution">
    <text evidence="14">The sequence shown here is derived from an EMBL/GenBank/DDBJ whole genome shotgun (WGS) entry which is preliminary data.</text>
</comment>
<dbReference type="GO" id="GO:0016787">
    <property type="term" value="F:hydrolase activity"/>
    <property type="evidence" value="ECO:0007669"/>
    <property type="project" value="UniProtKB-KW"/>
</dbReference>
<feature type="compositionally biased region" description="Basic and acidic residues" evidence="11">
    <location>
        <begin position="958"/>
        <end position="967"/>
    </location>
</feature>
<dbReference type="OrthoDB" id="5575at2759"/>
<dbReference type="Gene3D" id="1.10.3380.10">
    <property type="entry name" value="Sec63 N-terminal domain-like domain"/>
    <property type="match status" value="1"/>
</dbReference>
<dbReference type="Pfam" id="PF23445">
    <property type="entry name" value="WHD_SNRNP200"/>
    <property type="match status" value="1"/>
</dbReference>
<dbReference type="Pfam" id="PF02889">
    <property type="entry name" value="Sec63"/>
    <property type="match status" value="1"/>
</dbReference>
<dbReference type="SMART" id="SM00973">
    <property type="entry name" value="Sec63"/>
    <property type="match status" value="1"/>
</dbReference>
<dbReference type="Pfam" id="PF00271">
    <property type="entry name" value="Helicase_C"/>
    <property type="match status" value="1"/>
</dbReference>
<dbReference type="Proteomes" id="UP000703269">
    <property type="component" value="Unassembled WGS sequence"/>
</dbReference>
<dbReference type="PANTHER" id="PTHR47835:SF3">
    <property type="entry name" value="HELICASE FOR MEIOSIS 1"/>
    <property type="match status" value="1"/>
</dbReference>
<dbReference type="SMART" id="SM00490">
    <property type="entry name" value="HELICc"/>
    <property type="match status" value="1"/>
</dbReference>
<evidence type="ECO:0000256" key="4">
    <source>
        <dbReference type="ARBA" id="ARBA00022806"/>
    </source>
</evidence>
<dbReference type="Gene3D" id="3.40.50.300">
    <property type="entry name" value="P-loop containing nucleotide triphosphate hydrolases"/>
    <property type="match status" value="2"/>
</dbReference>
<dbReference type="PROSITE" id="PS51192">
    <property type="entry name" value="HELICASE_ATP_BIND_1"/>
    <property type="match status" value="1"/>
</dbReference>
<sequence length="1348" mass="150467">MPQQQSTNGTGPDRALHRNTNPRNTHGIRLRPTNDLPDIYRVLFKFGVFNAVQTTCYDKIMHTDENMVVSAPTGSGKTVLFELAIIRMLIESSKTGHQSKCIYVAPTKALCSEKMRDWTVKFQALGINCCELTGDTVQFGKSAWGEAKNATVIVTTGEKWDSLTRNWEEHEQILSQISLFLVDEIHILNESRGSTLEVVVSRMKLRGTSVRFVAVSATVPNVQDVAAWIGNGKGDGSAIVMEFGEEYRPCKLSRNVVSVLKKRDQNDFQFQRILDYKLYGVLQQYSQDKPVLIFCATRKGMSNARKSVAASAEQLLKEYEQGLKKKERLPWTKPGGFAHRFHENKLERLVACGIGVHHAGLTWDDRRAMEDLFLKKTLRVIVATSTLAVGVNLPAHTVIIKGVKIFATDAWQEYSDLDIMQMIGRAGRPQFDKEGVAIIMCETELEAKYRALVQGSTFLESCLHKNLVEHINSEIGLGTITDVDSAKEWLHNSFLFRRIQQNPRHYAIGKGGNQTWQERVDEMVMESVDRLKESQLVESLDDGSSALSSTEYGDIMSKYYIRQSTMALLLSLPEKATLRDMLEALASAEEFSDIKIRSGEKQIYNKMKARDEIRFKMKKVEKPSDKISLIIQAILAGLSLNESEYKNGDNQPSLEAVTIWRHVARISKAMVEVAIARKCGSQVKYGMELMRCLSAKAWEDRPVVLRQIDQIGEKSIKVLVQHGITTLQQFRKQEPARLEVMLNRRPTFGHDVLSFVKSLPEYFIKVEEISTTASDGTSPVEVELSVTVGVSEDTSDNPGKTKNGKPKYRDWTMILSVNSELDFVDFRRTATKMLKPGKTFVITAQLTKPSQSVTVIVASEIVAGITATYTYKPKLAHCAYPTLNTRPKTALERDLEGLEPNSAFWDAMNEGPSDDEDIVVQKDLTRTASGVDMASQPKGHIKPADSSDQPQANRRKVSQKDDAERVETSQIPQILPNGNYECNHPCKDKTACKHLCCREGLSKPPAWTKRRVQALGSLNEQPLSLDEPQQKTKHKVVSNPKPDRRLKQLEDLHKGTNVNASIHLQEGRRIKLHEDSPKDRLSNDKRRKAPNFDLTFADLTTGEPAPAGEIDELEDSGDELPDARGFLTALTSKKQGAGTSASGSTRYSDPEVDELIRNMPSPVQANPTPKTSDVDEAYDLTKSSPPPATFAPSKRDRGSEDTPLPPYKRLKSIEHTPSPAVALEKAKIGTPLFWNASSADSPANDEEDQLYDEDFHMDESLFEVQSSDSQAQPSVVARASHKEPTFAPIPQPAPMVPDRQPPFASSHATYQAQPAPSLDQPQEEPHPWDVAMAEFAEWLESDAVVVVD</sequence>
<dbReference type="InterPro" id="IPR052247">
    <property type="entry name" value="Meiotic_Crossover_Helicase"/>
</dbReference>
<dbReference type="InterPro" id="IPR027417">
    <property type="entry name" value="P-loop_NTPase"/>
</dbReference>
<accession>A0A9P3G3T7</accession>
<feature type="domain" description="Helicase C-terminal" evidence="13">
    <location>
        <begin position="280"/>
        <end position="475"/>
    </location>
</feature>
<keyword evidence="15" id="KW-1185">Reference proteome</keyword>
<dbReference type="Pfam" id="PF00270">
    <property type="entry name" value="DEAD"/>
    <property type="match status" value="1"/>
</dbReference>
<dbReference type="Gene3D" id="1.10.10.10">
    <property type="entry name" value="Winged helix-like DNA-binding domain superfamily/Winged helix DNA-binding domain"/>
    <property type="match status" value="1"/>
</dbReference>
<protein>
    <recommendedName>
        <fullName evidence="9">DNA 3'-5' helicase</fullName>
        <ecNumber evidence="9">5.6.2.4</ecNumber>
    </recommendedName>
</protein>
<feature type="region of interest" description="Disordered" evidence="11">
    <location>
        <begin position="929"/>
        <end position="980"/>
    </location>
</feature>
<comment type="catalytic activity">
    <reaction evidence="10">
        <text>ATP + H2O = ADP + phosphate + H(+)</text>
        <dbReference type="Rhea" id="RHEA:13065"/>
        <dbReference type="ChEBI" id="CHEBI:15377"/>
        <dbReference type="ChEBI" id="CHEBI:15378"/>
        <dbReference type="ChEBI" id="CHEBI:30616"/>
        <dbReference type="ChEBI" id="CHEBI:43474"/>
        <dbReference type="ChEBI" id="CHEBI:456216"/>
        <dbReference type="EC" id="5.6.2.4"/>
    </reaction>
</comment>
<feature type="compositionally biased region" description="Acidic residues" evidence="11">
    <location>
        <begin position="1109"/>
        <end position="1120"/>
    </location>
</feature>
<dbReference type="InterPro" id="IPR011545">
    <property type="entry name" value="DEAD/DEAH_box_helicase_dom"/>
</dbReference>
<comment type="catalytic activity">
    <reaction evidence="8">
        <text>Couples ATP hydrolysis with the unwinding of duplex DNA by translocating in the 3'-5' direction.</text>
        <dbReference type="EC" id="5.6.2.4"/>
    </reaction>
</comment>
<dbReference type="GO" id="GO:0051321">
    <property type="term" value="P:meiotic cell cycle"/>
    <property type="evidence" value="ECO:0007669"/>
    <property type="project" value="UniProtKB-KW"/>
</dbReference>
<dbReference type="InterPro" id="IPR036388">
    <property type="entry name" value="WH-like_DNA-bd_sf"/>
</dbReference>
<evidence type="ECO:0000256" key="7">
    <source>
        <dbReference type="ARBA" id="ARBA00023254"/>
    </source>
</evidence>
<evidence type="ECO:0000313" key="14">
    <source>
        <dbReference type="EMBL" id="GJE87120.1"/>
    </source>
</evidence>
<evidence type="ECO:0000259" key="12">
    <source>
        <dbReference type="PROSITE" id="PS51192"/>
    </source>
</evidence>
<dbReference type="PANTHER" id="PTHR47835">
    <property type="entry name" value="HFM1, ATP DEPENDENT DNA HELICASE HOMOLOG"/>
    <property type="match status" value="1"/>
</dbReference>
<dbReference type="InterPro" id="IPR036390">
    <property type="entry name" value="WH_DNA-bd_sf"/>
</dbReference>
<evidence type="ECO:0000256" key="3">
    <source>
        <dbReference type="ARBA" id="ARBA00022801"/>
    </source>
</evidence>
<organism evidence="14 15">
    <name type="scientific">Phanerochaete sordida</name>
    <dbReference type="NCBI Taxonomy" id="48140"/>
    <lineage>
        <taxon>Eukaryota</taxon>
        <taxon>Fungi</taxon>
        <taxon>Dikarya</taxon>
        <taxon>Basidiomycota</taxon>
        <taxon>Agaricomycotina</taxon>
        <taxon>Agaricomycetes</taxon>
        <taxon>Polyporales</taxon>
        <taxon>Phanerochaetaceae</taxon>
        <taxon>Phanerochaete</taxon>
    </lineage>
</organism>
<dbReference type="InterPro" id="IPR001650">
    <property type="entry name" value="Helicase_C-like"/>
</dbReference>
<evidence type="ECO:0000256" key="6">
    <source>
        <dbReference type="ARBA" id="ARBA00023235"/>
    </source>
</evidence>
<evidence type="ECO:0000256" key="1">
    <source>
        <dbReference type="ARBA" id="ARBA00010140"/>
    </source>
</evidence>
<name>A0A9P3G3T7_9APHY</name>
<evidence type="ECO:0000256" key="8">
    <source>
        <dbReference type="ARBA" id="ARBA00034617"/>
    </source>
</evidence>
<feature type="compositionally biased region" description="Polar residues" evidence="11">
    <location>
        <begin position="1129"/>
        <end position="1147"/>
    </location>
</feature>
<dbReference type="SUPFAM" id="SSF46785">
    <property type="entry name" value="Winged helix' DNA-binding domain"/>
    <property type="match status" value="1"/>
</dbReference>
<keyword evidence="6" id="KW-0413">Isomerase</keyword>
<evidence type="ECO:0000259" key="13">
    <source>
        <dbReference type="PROSITE" id="PS51194"/>
    </source>
</evidence>
<dbReference type="InterPro" id="IPR004179">
    <property type="entry name" value="Sec63-dom"/>
</dbReference>
<dbReference type="CDD" id="cd18795">
    <property type="entry name" value="SF2_C_Ski2"/>
    <property type="match status" value="1"/>
</dbReference>
<evidence type="ECO:0000256" key="2">
    <source>
        <dbReference type="ARBA" id="ARBA00022741"/>
    </source>
</evidence>
<dbReference type="GO" id="GO:0003676">
    <property type="term" value="F:nucleic acid binding"/>
    <property type="evidence" value="ECO:0007669"/>
    <property type="project" value="InterPro"/>
</dbReference>
<evidence type="ECO:0000256" key="5">
    <source>
        <dbReference type="ARBA" id="ARBA00022840"/>
    </source>
</evidence>
<feature type="region of interest" description="Disordered" evidence="11">
    <location>
        <begin position="1263"/>
        <end position="1328"/>
    </location>
</feature>
<keyword evidence="5" id="KW-0067">ATP-binding</keyword>
<evidence type="ECO:0000256" key="11">
    <source>
        <dbReference type="SAM" id="MobiDB-lite"/>
    </source>
</evidence>
<feature type="compositionally biased region" description="Polar residues" evidence="11">
    <location>
        <begin position="1161"/>
        <end position="1171"/>
    </location>
</feature>
<dbReference type="EC" id="5.6.2.4" evidence="9"/>
<evidence type="ECO:0000313" key="15">
    <source>
        <dbReference type="Proteomes" id="UP000703269"/>
    </source>
</evidence>
<feature type="region of interest" description="Disordered" evidence="11">
    <location>
        <begin position="1"/>
        <end position="31"/>
    </location>
</feature>
<gene>
    <name evidence="14" type="ORF">PsYK624_032030</name>
</gene>
<evidence type="ECO:0000256" key="9">
    <source>
        <dbReference type="ARBA" id="ARBA00034808"/>
    </source>
</evidence>
<feature type="domain" description="Helicase ATP-binding" evidence="12">
    <location>
        <begin position="58"/>
        <end position="237"/>
    </location>
</feature>
<dbReference type="FunFam" id="1.10.10.10:FF:000012">
    <property type="entry name" value="U5 small nuclear ribonucleoprotein helicase"/>
    <property type="match status" value="1"/>
</dbReference>
<dbReference type="SMART" id="SM00487">
    <property type="entry name" value="DEXDc"/>
    <property type="match status" value="1"/>
</dbReference>
<comment type="similarity">
    <text evidence="1">Belongs to the helicase family. SKI2 subfamily.</text>
</comment>
<dbReference type="InterPro" id="IPR057842">
    <property type="entry name" value="WH_MER3"/>
</dbReference>
<reference evidence="14 15" key="1">
    <citation type="submission" date="2021-08" db="EMBL/GenBank/DDBJ databases">
        <title>Draft Genome Sequence of Phanerochaete sordida strain YK-624.</title>
        <authorList>
            <person name="Mori T."/>
            <person name="Dohra H."/>
            <person name="Suzuki T."/>
            <person name="Kawagishi H."/>
            <person name="Hirai H."/>
        </authorList>
    </citation>
    <scope>NUCLEOTIDE SEQUENCE [LARGE SCALE GENOMIC DNA]</scope>
    <source>
        <strain evidence="14 15">YK-624</strain>
    </source>
</reference>
<keyword evidence="7" id="KW-0469">Meiosis</keyword>
<feature type="compositionally biased region" description="Basic and acidic residues" evidence="11">
    <location>
        <begin position="1041"/>
        <end position="1054"/>
    </location>
</feature>
<feature type="compositionally biased region" description="Polar residues" evidence="11">
    <location>
        <begin position="1"/>
        <end position="10"/>
    </location>
</feature>
<keyword evidence="2" id="KW-0547">Nucleotide-binding</keyword>
<dbReference type="PROSITE" id="PS51194">
    <property type="entry name" value="HELICASE_CTER"/>
    <property type="match status" value="1"/>
</dbReference>
<proteinExistence type="inferred from homology"/>
<feature type="compositionally biased region" description="Polar residues" evidence="11">
    <location>
        <begin position="1263"/>
        <end position="1273"/>
    </location>
</feature>